<protein>
    <submittedName>
        <fullName evidence="2">Uncharacterized protein</fullName>
    </submittedName>
</protein>
<dbReference type="WBParaSite" id="mrna-Wban_06466">
    <property type="protein sequence ID" value="mrna-Wban_06466"/>
    <property type="gene ID" value="Wban_06466"/>
</dbReference>
<accession>A0AAF5PWL3</accession>
<dbReference type="Proteomes" id="UP000093561">
    <property type="component" value="Unassembled WGS sequence"/>
</dbReference>
<reference evidence="1" key="2">
    <citation type="journal article" date="2016" name="Mol. Ecol.">
        <title>Population genomics of the filarial nematode parasite Wuchereria bancrofti from mosquitoes.</title>
        <authorList>
            <person name="Small S.T."/>
            <person name="Reimer L.J."/>
            <person name="Tisch D.J."/>
            <person name="King C.L."/>
            <person name="Christensen B.M."/>
            <person name="Siba P.M."/>
            <person name="Kazura J.W."/>
            <person name="Serre D."/>
            <person name="Zimmerman P.A."/>
        </authorList>
    </citation>
    <scope>NUCLEOTIDE SEQUENCE</scope>
    <source>
        <strain evidence="1">pt0022</strain>
    </source>
</reference>
<organism evidence="1 2">
    <name type="scientific">Wuchereria bancrofti</name>
    <dbReference type="NCBI Taxonomy" id="6293"/>
    <lineage>
        <taxon>Eukaryota</taxon>
        <taxon>Metazoa</taxon>
        <taxon>Ecdysozoa</taxon>
        <taxon>Nematoda</taxon>
        <taxon>Chromadorea</taxon>
        <taxon>Rhabditida</taxon>
        <taxon>Spirurina</taxon>
        <taxon>Spiruromorpha</taxon>
        <taxon>Filarioidea</taxon>
        <taxon>Onchocercidae</taxon>
        <taxon>Wuchereria</taxon>
    </lineage>
</organism>
<proteinExistence type="predicted"/>
<reference evidence="1" key="1">
    <citation type="submission" date="2015-03" db="EMBL/GenBank/DDBJ databases">
        <title>Wuchereria bancrofti Genome Sequencing Papua New Guinea Strain.</title>
        <authorList>
            <person name="Small S.T."/>
            <person name="Serre D."/>
            <person name="Zimmerman P.A."/>
        </authorList>
    </citation>
    <scope>NUCLEOTIDE SEQUENCE [LARGE SCALE GENOMIC DNA]</scope>
    <source>
        <strain evidence="1">pt0022</strain>
    </source>
</reference>
<evidence type="ECO:0000313" key="1">
    <source>
        <dbReference type="Proteomes" id="UP000093561"/>
    </source>
</evidence>
<evidence type="ECO:0000313" key="2">
    <source>
        <dbReference type="WBParaSite" id="mrna-Wban_06466"/>
    </source>
</evidence>
<sequence length="307" mass="36353">MAFYFALMNISNASFDNSTKRRSSSLSRNHRQIQRSDRRRCTIISNHADALFKQEESLPQNYRSRYESHEVQKVSKLRNDIQEKKVTFEKRESKKPTIKINNFIRSHAFLDKHQKINTIYKEKTNVWDAEYFVTTFHNADVEYKQRNVVKNSLSIRKIPSYGDITDAWLLKTKRSNFKQEEKVNERYPLRLSAYSNRVQHVNDRSITSSIVQNATNELIEQKLVLSAPARRRNFWKSATISRRRSASDNHSKYTSSYFSSGFHFVENESKTLKSDCNEAISTDENYIFSSYIYSKRLPHTDDSWRIR</sequence>
<reference evidence="2" key="3">
    <citation type="submission" date="2024-02" db="UniProtKB">
        <authorList>
            <consortium name="WormBaseParasite"/>
        </authorList>
    </citation>
    <scope>IDENTIFICATION</scope>
    <source>
        <strain evidence="2">pt0022</strain>
    </source>
</reference>
<name>A0AAF5PWL3_WUCBA</name>
<dbReference type="AlphaFoldDB" id="A0AAF5PWL3"/>